<name>A0ABV5GK74_9FLAO</name>
<protein>
    <submittedName>
        <fullName evidence="1">Erythromycin esterase family protein</fullName>
    </submittedName>
</protein>
<dbReference type="PANTHER" id="PTHR31299">
    <property type="entry name" value="ESTERASE, PUTATIVE (AFU_ORTHOLOGUE AFUA_1G05850)-RELATED"/>
    <property type="match status" value="1"/>
</dbReference>
<dbReference type="EMBL" id="JBHMEY010000010">
    <property type="protein sequence ID" value="MFB9095773.1"/>
    <property type="molecule type" value="Genomic_DNA"/>
</dbReference>
<dbReference type="Pfam" id="PF05139">
    <property type="entry name" value="Erythro_esteras"/>
    <property type="match status" value="1"/>
</dbReference>
<proteinExistence type="predicted"/>
<dbReference type="SUPFAM" id="SSF159501">
    <property type="entry name" value="EreA/ChaN-like"/>
    <property type="match status" value="1"/>
</dbReference>
<sequence>MRHFFLILCILIGNITFIEAQEDSYSINDTILKTLPENVTIVGLGDPTHQESTITTYRIDLIKKLVVEKGYKIIAIEGNMYEFYKAHQRFVIDNDISNYEKAMYRMLNAKEMEALYSFVYEQNKKGNEVKFLGFDPAFSGVSFAKNIAEDLEQVTVLSQEEKNDFIKYIEKANIANLSALFRNNKKVKRKIIDYSEKILATFKPKNKDDYFFCEALKNMIFLFEDKPNTPYDGDDKRDIGMCMNFDFIRSQYPEEKVVLFGSSTHLLKIPKSIPLPFYQNNRITFANQLFEKYKDDYFYIAYTSLSGTKYNYLNKSKPKTIPEAIENSIEYKINQEFDGTAKYITEKTYPSESIIESRFMGHSFTPLYLWEVIDGLVLINEVKPFEIKEIDEHK</sequence>
<evidence type="ECO:0000313" key="1">
    <source>
        <dbReference type="EMBL" id="MFB9095773.1"/>
    </source>
</evidence>
<dbReference type="PANTHER" id="PTHR31299:SF0">
    <property type="entry name" value="ESTERASE, PUTATIVE (AFU_ORTHOLOGUE AFUA_1G05850)-RELATED"/>
    <property type="match status" value="1"/>
</dbReference>
<evidence type="ECO:0000313" key="2">
    <source>
        <dbReference type="Proteomes" id="UP001589607"/>
    </source>
</evidence>
<gene>
    <name evidence="1" type="ORF">ACFFVF_04545</name>
</gene>
<dbReference type="Proteomes" id="UP001589607">
    <property type="component" value="Unassembled WGS sequence"/>
</dbReference>
<dbReference type="InterPro" id="IPR007815">
    <property type="entry name" value="Emycin_Estase"/>
</dbReference>
<keyword evidence="2" id="KW-1185">Reference proteome</keyword>
<dbReference type="InterPro" id="IPR052036">
    <property type="entry name" value="Hydrolase/PRTase-associated"/>
</dbReference>
<comment type="caution">
    <text evidence="1">The sequence shown here is derived from an EMBL/GenBank/DDBJ whole genome shotgun (WGS) entry which is preliminary data.</text>
</comment>
<dbReference type="RefSeq" id="WP_236456471.1">
    <property type="nucleotide sequence ID" value="NZ_CBCSGE010000011.1"/>
</dbReference>
<organism evidence="1 2">
    <name type="scientific">Flavobacterium jumunjinense</name>
    <dbReference type="NCBI Taxonomy" id="998845"/>
    <lineage>
        <taxon>Bacteria</taxon>
        <taxon>Pseudomonadati</taxon>
        <taxon>Bacteroidota</taxon>
        <taxon>Flavobacteriia</taxon>
        <taxon>Flavobacteriales</taxon>
        <taxon>Flavobacteriaceae</taxon>
        <taxon>Flavobacterium</taxon>
    </lineage>
</organism>
<dbReference type="Gene3D" id="3.40.1660.10">
    <property type="entry name" value="EreA-like (biosynthetic domain)"/>
    <property type="match status" value="2"/>
</dbReference>
<accession>A0ABV5GK74</accession>
<reference evidence="1 2" key="1">
    <citation type="submission" date="2024-09" db="EMBL/GenBank/DDBJ databases">
        <authorList>
            <person name="Sun Q."/>
            <person name="Mori K."/>
        </authorList>
    </citation>
    <scope>NUCLEOTIDE SEQUENCE [LARGE SCALE GENOMIC DNA]</scope>
    <source>
        <strain evidence="1 2">CECT 7955</strain>
    </source>
</reference>